<dbReference type="Proteomes" id="UP001156196">
    <property type="component" value="Chromosome"/>
</dbReference>
<organism evidence="2 3">
    <name type="scientific">Methanoculleus submarinus</name>
    <dbReference type="NCBI Taxonomy" id="204050"/>
    <lineage>
        <taxon>Archaea</taxon>
        <taxon>Methanobacteriati</taxon>
        <taxon>Methanobacteriota</taxon>
        <taxon>Stenosarchaea group</taxon>
        <taxon>Methanomicrobia</taxon>
        <taxon>Methanomicrobiales</taxon>
        <taxon>Methanomicrobiaceae</taxon>
        <taxon>Methanoculleus</taxon>
    </lineage>
</organism>
<gene>
    <name evidence="2" type="ORF">OH143_04765</name>
</gene>
<dbReference type="RefSeq" id="WP_011844930.1">
    <property type="nucleotide sequence ID" value="NZ_CP109831.1"/>
</dbReference>
<keyword evidence="1" id="KW-0812">Transmembrane</keyword>
<evidence type="ECO:0000313" key="3">
    <source>
        <dbReference type="Proteomes" id="UP001156196"/>
    </source>
</evidence>
<name>A0AAX3EC86_9EURY</name>
<keyword evidence="1" id="KW-0472">Membrane</keyword>
<dbReference type="GeneID" id="25393870"/>
<dbReference type="KEGG" id="msum:OH143_04765"/>
<dbReference type="AlphaFoldDB" id="A0AAX3EC86"/>
<feature type="transmembrane region" description="Helical" evidence="1">
    <location>
        <begin position="54"/>
        <end position="80"/>
    </location>
</feature>
<keyword evidence="1" id="KW-1133">Transmembrane helix</keyword>
<feature type="transmembrane region" description="Helical" evidence="1">
    <location>
        <begin position="100"/>
        <end position="129"/>
    </location>
</feature>
<keyword evidence="3" id="KW-1185">Reference proteome</keyword>
<evidence type="ECO:0000313" key="2">
    <source>
        <dbReference type="EMBL" id="UYU19405.1"/>
    </source>
</evidence>
<reference evidence="2" key="1">
    <citation type="submission" date="2022-10" db="EMBL/GenBank/DDBJ databases">
        <title>Complete genome of Methanoculleus submarinus DSM 15122.</title>
        <authorList>
            <person name="Chen S.-C."/>
            <person name="Lai S.-J."/>
            <person name="You Y.-T."/>
        </authorList>
    </citation>
    <scope>NUCLEOTIDE SEQUENCE</scope>
    <source>
        <strain evidence="2">DSM 15122</strain>
    </source>
</reference>
<evidence type="ECO:0008006" key="4">
    <source>
        <dbReference type="Google" id="ProtNLM"/>
    </source>
</evidence>
<protein>
    <recommendedName>
        <fullName evidence="4">TM2 domain-containing protein</fullName>
    </recommendedName>
</protein>
<evidence type="ECO:0000256" key="1">
    <source>
        <dbReference type="SAM" id="Phobius"/>
    </source>
</evidence>
<sequence length="135" mass="14159">MDGDAAERVSLADAIAAAEVSRREKKKNPAIAAGLSLLFNGLGQAYNGQFARGVLVLLGSLLGLFVMIVPGVAIWAWGVYDAYRTAKGMNEGLLPYRETSALAVVAFVAVWAVTIFSLSAASAMLLVLLGQQGML</sequence>
<dbReference type="EMBL" id="CP109831">
    <property type="protein sequence ID" value="UYU19405.1"/>
    <property type="molecule type" value="Genomic_DNA"/>
</dbReference>
<dbReference type="GeneID" id="76730179"/>
<proteinExistence type="predicted"/>
<accession>A0AAX3EC86</accession>